<reference evidence="13" key="1">
    <citation type="submission" date="2015-08" db="UniProtKB">
        <authorList>
            <consortium name="WormBaseParasite"/>
        </authorList>
    </citation>
    <scope>IDENTIFICATION</scope>
</reference>
<dbReference type="Proteomes" id="UP000035681">
    <property type="component" value="Unplaced"/>
</dbReference>
<keyword evidence="8 11" id="KW-0472">Membrane</keyword>
<evidence type="ECO:0000313" key="13">
    <source>
        <dbReference type="WBParaSite" id="SSTP_0000033300.1"/>
    </source>
</evidence>
<feature type="transmembrane region" description="Helical" evidence="11">
    <location>
        <begin position="161"/>
        <end position="185"/>
    </location>
</feature>
<comment type="subcellular location">
    <subcellularLocation>
        <location evidence="1">Cell projection</location>
        <location evidence="1">Cilium</location>
    </subcellularLocation>
    <subcellularLocation>
        <location evidence="2">Membrane</location>
        <topology evidence="2">Multi-pass membrane protein</topology>
    </subcellularLocation>
</comment>
<sequence>MEPSKVNKEESSKINNDENSFVTEEINKKKNETKSDFFKRKLILQPRKSIKKIGKFKNWKIKEKKGNFDKEEESKKIEYYFVQNLNSFRDISKKMFKEVNDSSNDNDNKLENHVSFSYLVQYKFIVFVQFVQGFLAGLTTAQALSAYLFSSLETFLEGYQIIAIPAHATFFILFTLCTILAIENFKGNKKKIISFIYELFTFKIDSWAIFIWLCGSIINLSLLRYDEKISVFSVNLLKNQNDLKELTIWRLLGCLRAIFSIIGWFLTMKQDKQQLLIPLNEKNSEEEKRKI</sequence>
<evidence type="ECO:0000256" key="4">
    <source>
        <dbReference type="ARBA" id="ARBA00022692"/>
    </source>
</evidence>
<dbReference type="InterPro" id="IPR029409">
    <property type="entry name" value="TMEM237"/>
</dbReference>
<evidence type="ECO:0000256" key="5">
    <source>
        <dbReference type="ARBA" id="ARBA00022794"/>
    </source>
</evidence>
<dbReference type="PANTHER" id="PTHR28388">
    <property type="entry name" value="TRANSMEMBRANE PROTEIN 237"/>
    <property type="match status" value="1"/>
</dbReference>
<dbReference type="PANTHER" id="PTHR28388:SF1">
    <property type="entry name" value="TRANSMEMBRANE PROTEIN 237"/>
    <property type="match status" value="1"/>
</dbReference>
<evidence type="ECO:0000256" key="1">
    <source>
        <dbReference type="ARBA" id="ARBA00004138"/>
    </source>
</evidence>
<comment type="similarity">
    <text evidence="3">Belongs to the TMEM237 family.</text>
</comment>
<comment type="function">
    <text evidence="10">Component of the transition zone in primary cilia. Required for ciliogenesis.</text>
</comment>
<keyword evidence="12" id="KW-1185">Reference proteome</keyword>
<evidence type="ECO:0000256" key="8">
    <source>
        <dbReference type="ARBA" id="ARBA00023136"/>
    </source>
</evidence>
<evidence type="ECO:0000256" key="11">
    <source>
        <dbReference type="SAM" id="Phobius"/>
    </source>
</evidence>
<keyword evidence="4 11" id="KW-0812">Transmembrane</keyword>
<dbReference type="AlphaFoldDB" id="A0A0K0DSX0"/>
<evidence type="ECO:0000313" key="12">
    <source>
        <dbReference type="Proteomes" id="UP000035681"/>
    </source>
</evidence>
<evidence type="ECO:0000256" key="10">
    <source>
        <dbReference type="ARBA" id="ARBA00025631"/>
    </source>
</evidence>
<dbReference type="GO" id="GO:0035869">
    <property type="term" value="C:ciliary transition zone"/>
    <property type="evidence" value="ECO:0007669"/>
    <property type="project" value="TreeGrafter"/>
</dbReference>
<evidence type="ECO:0000256" key="2">
    <source>
        <dbReference type="ARBA" id="ARBA00004141"/>
    </source>
</evidence>
<feature type="transmembrane region" description="Helical" evidence="11">
    <location>
        <begin position="246"/>
        <end position="266"/>
    </location>
</feature>
<keyword evidence="5" id="KW-0970">Cilium biogenesis/degradation</keyword>
<dbReference type="GO" id="GO:0060271">
    <property type="term" value="P:cilium assembly"/>
    <property type="evidence" value="ECO:0007669"/>
    <property type="project" value="TreeGrafter"/>
</dbReference>
<dbReference type="WBParaSite" id="SSTP_0000033300.1">
    <property type="protein sequence ID" value="SSTP_0000033300.1"/>
    <property type="gene ID" value="SSTP_0000033300"/>
</dbReference>
<evidence type="ECO:0000256" key="9">
    <source>
        <dbReference type="ARBA" id="ARBA00023273"/>
    </source>
</evidence>
<protein>
    <submittedName>
        <fullName evidence="13 14">Uncharacterized protein</fullName>
    </submittedName>
</protein>
<dbReference type="GO" id="GO:0016020">
    <property type="term" value="C:membrane"/>
    <property type="evidence" value="ECO:0007669"/>
    <property type="project" value="UniProtKB-SubCell"/>
</dbReference>
<evidence type="ECO:0000256" key="6">
    <source>
        <dbReference type="ARBA" id="ARBA00022989"/>
    </source>
</evidence>
<proteinExistence type="inferred from homology"/>
<feature type="transmembrane region" description="Helical" evidence="11">
    <location>
        <begin position="206"/>
        <end position="226"/>
    </location>
</feature>
<organism evidence="13">
    <name type="scientific">Strongyloides stercoralis</name>
    <name type="common">Threadworm</name>
    <dbReference type="NCBI Taxonomy" id="6248"/>
    <lineage>
        <taxon>Eukaryota</taxon>
        <taxon>Metazoa</taxon>
        <taxon>Ecdysozoa</taxon>
        <taxon>Nematoda</taxon>
        <taxon>Chromadorea</taxon>
        <taxon>Rhabditida</taxon>
        <taxon>Tylenchina</taxon>
        <taxon>Panagrolaimomorpha</taxon>
        <taxon>Strongyloidoidea</taxon>
        <taxon>Strongyloididae</taxon>
        <taxon>Strongyloides</taxon>
    </lineage>
</organism>
<keyword evidence="7" id="KW-0969">Cilium</keyword>
<keyword evidence="9" id="KW-0966">Cell projection</keyword>
<name>A0A0K0DSX0_STRER</name>
<dbReference type="Pfam" id="PF15383">
    <property type="entry name" value="TMEM237"/>
    <property type="match status" value="1"/>
</dbReference>
<dbReference type="STRING" id="6248.A0A0K0DSX0"/>
<keyword evidence="6 11" id="KW-1133">Transmembrane helix</keyword>
<evidence type="ECO:0000256" key="3">
    <source>
        <dbReference type="ARBA" id="ARBA00008783"/>
    </source>
</evidence>
<feature type="transmembrane region" description="Helical" evidence="11">
    <location>
        <begin position="124"/>
        <end position="149"/>
    </location>
</feature>
<accession>A0A0K0DSX0</accession>
<dbReference type="WBParaSite" id="TCONS_00016714.p1">
    <property type="protein sequence ID" value="TCONS_00016714.p1"/>
    <property type="gene ID" value="XLOC_011370"/>
</dbReference>
<evidence type="ECO:0000313" key="14">
    <source>
        <dbReference type="WBParaSite" id="TCONS_00016714.p1"/>
    </source>
</evidence>
<evidence type="ECO:0000256" key="7">
    <source>
        <dbReference type="ARBA" id="ARBA00023069"/>
    </source>
</evidence>